<dbReference type="AlphaFoldDB" id="A0A1L9UPX9"/>
<reference evidence="3" key="1">
    <citation type="journal article" date="2017" name="Genome Biol.">
        <title>Comparative genomics reveals high biological diversity and specific adaptations in the industrially and medically important fungal genus Aspergillus.</title>
        <authorList>
            <person name="de Vries R.P."/>
            <person name="Riley R."/>
            <person name="Wiebenga A."/>
            <person name="Aguilar-Osorio G."/>
            <person name="Amillis S."/>
            <person name="Uchima C.A."/>
            <person name="Anderluh G."/>
            <person name="Asadollahi M."/>
            <person name="Askin M."/>
            <person name="Barry K."/>
            <person name="Battaglia E."/>
            <person name="Bayram O."/>
            <person name="Benocci T."/>
            <person name="Braus-Stromeyer S.A."/>
            <person name="Caldana C."/>
            <person name="Canovas D."/>
            <person name="Cerqueira G.C."/>
            <person name="Chen F."/>
            <person name="Chen W."/>
            <person name="Choi C."/>
            <person name="Clum A."/>
            <person name="Dos Santos R.A."/>
            <person name="Damasio A.R."/>
            <person name="Diallinas G."/>
            <person name="Emri T."/>
            <person name="Fekete E."/>
            <person name="Flipphi M."/>
            <person name="Freyberg S."/>
            <person name="Gallo A."/>
            <person name="Gournas C."/>
            <person name="Habgood R."/>
            <person name="Hainaut M."/>
            <person name="Harispe M.L."/>
            <person name="Henrissat B."/>
            <person name="Hilden K.S."/>
            <person name="Hope R."/>
            <person name="Hossain A."/>
            <person name="Karabika E."/>
            <person name="Karaffa L."/>
            <person name="Karanyi Z."/>
            <person name="Krasevec N."/>
            <person name="Kuo A."/>
            <person name="Kusch H."/>
            <person name="LaButti K."/>
            <person name="Lagendijk E.L."/>
            <person name="Lapidus A."/>
            <person name="Levasseur A."/>
            <person name="Lindquist E."/>
            <person name="Lipzen A."/>
            <person name="Logrieco A.F."/>
            <person name="MacCabe A."/>
            <person name="Maekelae M.R."/>
            <person name="Malavazi I."/>
            <person name="Melin P."/>
            <person name="Meyer V."/>
            <person name="Mielnichuk N."/>
            <person name="Miskei M."/>
            <person name="Molnar A.P."/>
            <person name="Mule G."/>
            <person name="Ngan C.Y."/>
            <person name="Orejas M."/>
            <person name="Orosz E."/>
            <person name="Ouedraogo J.P."/>
            <person name="Overkamp K.M."/>
            <person name="Park H.-S."/>
            <person name="Perrone G."/>
            <person name="Piumi F."/>
            <person name="Punt P.J."/>
            <person name="Ram A.F."/>
            <person name="Ramon A."/>
            <person name="Rauscher S."/>
            <person name="Record E."/>
            <person name="Riano-Pachon D.M."/>
            <person name="Robert V."/>
            <person name="Roehrig J."/>
            <person name="Ruller R."/>
            <person name="Salamov A."/>
            <person name="Salih N.S."/>
            <person name="Samson R.A."/>
            <person name="Sandor E."/>
            <person name="Sanguinetti M."/>
            <person name="Schuetze T."/>
            <person name="Sepcic K."/>
            <person name="Shelest E."/>
            <person name="Sherlock G."/>
            <person name="Sophianopoulou V."/>
            <person name="Squina F.M."/>
            <person name="Sun H."/>
            <person name="Susca A."/>
            <person name="Todd R.B."/>
            <person name="Tsang A."/>
            <person name="Unkles S.E."/>
            <person name="van de Wiele N."/>
            <person name="van Rossen-Uffink D."/>
            <person name="Oliveira J.V."/>
            <person name="Vesth T.C."/>
            <person name="Visser J."/>
            <person name="Yu J.-H."/>
            <person name="Zhou M."/>
            <person name="Andersen M.R."/>
            <person name="Archer D.B."/>
            <person name="Baker S.E."/>
            <person name="Benoit I."/>
            <person name="Brakhage A.A."/>
            <person name="Braus G.H."/>
            <person name="Fischer R."/>
            <person name="Frisvad J.C."/>
            <person name="Goldman G.H."/>
            <person name="Houbraken J."/>
            <person name="Oakley B."/>
            <person name="Pocsi I."/>
            <person name="Scazzocchio C."/>
            <person name="Seiboth B."/>
            <person name="vanKuyk P.A."/>
            <person name="Wortman J."/>
            <person name="Dyer P.S."/>
            <person name="Grigoriev I.V."/>
        </authorList>
    </citation>
    <scope>NUCLEOTIDE SEQUENCE [LARGE SCALE GENOMIC DNA]</scope>
    <source>
        <strain evidence="3">CBS 101740 / IMI 381727 / IBT 21946</strain>
    </source>
</reference>
<dbReference type="Proteomes" id="UP000184499">
    <property type="component" value="Unassembled WGS sequence"/>
</dbReference>
<accession>A0A1L9UPX9</accession>
<organism evidence="2 3">
    <name type="scientific">Aspergillus brasiliensis (strain CBS 101740 / IMI 381727 / IBT 21946)</name>
    <dbReference type="NCBI Taxonomy" id="767769"/>
    <lineage>
        <taxon>Eukaryota</taxon>
        <taxon>Fungi</taxon>
        <taxon>Dikarya</taxon>
        <taxon>Ascomycota</taxon>
        <taxon>Pezizomycotina</taxon>
        <taxon>Eurotiomycetes</taxon>
        <taxon>Eurotiomycetidae</taxon>
        <taxon>Eurotiales</taxon>
        <taxon>Aspergillaceae</taxon>
        <taxon>Aspergillus</taxon>
        <taxon>Aspergillus subgen. Circumdati</taxon>
    </lineage>
</organism>
<proteinExistence type="predicted"/>
<sequence>MDYGKRVEEREREGGRSKSGERKSWPDMTGWRKVGEKAGPNCLPAGGRASAPPHGHFCCIAIGETKSYCGGKCNGREAQEAHQNPRIGNAKCSRWTRSSKAPGLGNPFGNTKPIMKPFCVVWVVDCGNHKGIMWEVLPRFGN</sequence>
<feature type="compositionally biased region" description="Basic and acidic residues" evidence="1">
    <location>
        <begin position="1"/>
        <end position="25"/>
    </location>
</feature>
<dbReference type="RefSeq" id="XP_067481043.1">
    <property type="nucleotide sequence ID" value="XM_067626778.1"/>
</dbReference>
<dbReference type="VEuPathDB" id="FungiDB:ASPBRDRAFT_517013"/>
<evidence type="ECO:0000313" key="2">
    <source>
        <dbReference type="EMBL" id="OJJ73795.1"/>
    </source>
</evidence>
<feature type="region of interest" description="Disordered" evidence="1">
    <location>
        <begin position="1"/>
        <end position="51"/>
    </location>
</feature>
<dbReference type="EMBL" id="KV878682">
    <property type="protein sequence ID" value="OJJ73795.1"/>
    <property type="molecule type" value="Genomic_DNA"/>
</dbReference>
<evidence type="ECO:0000256" key="1">
    <source>
        <dbReference type="SAM" id="MobiDB-lite"/>
    </source>
</evidence>
<dbReference type="GeneID" id="93579266"/>
<protein>
    <submittedName>
        <fullName evidence="2">Uncharacterized protein</fullName>
    </submittedName>
</protein>
<name>A0A1L9UPX9_ASPBC</name>
<gene>
    <name evidence="2" type="ORF">ASPBRDRAFT_517013</name>
</gene>
<keyword evidence="3" id="KW-1185">Reference proteome</keyword>
<evidence type="ECO:0000313" key="3">
    <source>
        <dbReference type="Proteomes" id="UP000184499"/>
    </source>
</evidence>